<comment type="caution">
    <text evidence="3">The sequence shown here is derived from an EMBL/GenBank/DDBJ whole genome shotgun (WGS) entry which is preliminary data.</text>
</comment>
<dbReference type="InterPro" id="IPR006015">
    <property type="entry name" value="Universal_stress_UspA"/>
</dbReference>
<dbReference type="EMBL" id="JACATZ010000003">
    <property type="protein sequence ID" value="NWJ47430.1"/>
    <property type="molecule type" value="Genomic_DNA"/>
</dbReference>
<feature type="domain" description="UspA" evidence="2">
    <location>
        <begin position="1"/>
        <end position="136"/>
    </location>
</feature>
<evidence type="ECO:0000256" key="1">
    <source>
        <dbReference type="ARBA" id="ARBA00008791"/>
    </source>
</evidence>
<dbReference type="PRINTS" id="PR01438">
    <property type="entry name" value="UNVRSLSTRESS"/>
</dbReference>
<dbReference type="PANTHER" id="PTHR46268">
    <property type="entry name" value="STRESS RESPONSE PROTEIN NHAX"/>
    <property type="match status" value="1"/>
</dbReference>
<comment type="similarity">
    <text evidence="1">Belongs to the universal stress protein A family.</text>
</comment>
<dbReference type="Proteomes" id="UP000521676">
    <property type="component" value="Unassembled WGS sequence"/>
</dbReference>
<proteinExistence type="inferred from homology"/>
<accession>A0A8T7M5M2</accession>
<gene>
    <name evidence="3" type="ORF">HXX08_16345</name>
</gene>
<sequence length="319" mass="35427">MFKKILVPLDGSPLSEEAVPFAANLASRLNAQLLLFRVLERGLLERDTHDSGFETETREYLELIKQRLVNDFGFNSELVKLRMVSGEPAEEIALFSHTEKCDLIVMASHGRSGLSRLIMDSVAAEGVRKAPVPVIIRHSRLREEFVGNPLLTPIVVTLDGTPTAESALEPAFELAQQYGCPLLLLRVLKPFVPVDELEEWFAENENKGQDYLDSHAFDSYRLKAMNYLEKVAAPLKAKLVQCDTALVVGDPSEEITKYVRAVEAKLLVIATQGHGDIYMFLLGSVADEVFQHSDVPVMLVHVASHPHNLKSTEEVATPV</sequence>
<evidence type="ECO:0000313" key="4">
    <source>
        <dbReference type="Proteomes" id="UP000521676"/>
    </source>
</evidence>
<dbReference type="Pfam" id="PF00582">
    <property type="entry name" value="Usp"/>
    <property type="match status" value="2"/>
</dbReference>
<protein>
    <submittedName>
        <fullName evidence="3">Universal stress protein</fullName>
    </submittedName>
</protein>
<organism evidence="3 4">
    <name type="scientific">Candidatus Chlorohelix allophototropha</name>
    <dbReference type="NCBI Taxonomy" id="3003348"/>
    <lineage>
        <taxon>Bacteria</taxon>
        <taxon>Bacillati</taxon>
        <taxon>Chloroflexota</taxon>
        <taxon>Chloroflexia</taxon>
        <taxon>Candidatus Chloroheliales</taxon>
        <taxon>Candidatus Chloroheliaceae</taxon>
        <taxon>Candidatus Chlorohelix</taxon>
    </lineage>
</organism>
<name>A0A8T7M5M2_9CHLR</name>
<dbReference type="InterPro" id="IPR014729">
    <property type="entry name" value="Rossmann-like_a/b/a_fold"/>
</dbReference>
<dbReference type="AlphaFoldDB" id="A0A8T7M5M2"/>
<dbReference type="InterPro" id="IPR006016">
    <property type="entry name" value="UspA"/>
</dbReference>
<evidence type="ECO:0000313" key="3">
    <source>
        <dbReference type="EMBL" id="NWJ47430.1"/>
    </source>
</evidence>
<dbReference type="PANTHER" id="PTHR46268:SF6">
    <property type="entry name" value="UNIVERSAL STRESS PROTEIN UP12"/>
    <property type="match status" value="1"/>
</dbReference>
<dbReference type="CDD" id="cd00293">
    <property type="entry name" value="USP-like"/>
    <property type="match status" value="2"/>
</dbReference>
<evidence type="ECO:0000259" key="2">
    <source>
        <dbReference type="Pfam" id="PF00582"/>
    </source>
</evidence>
<dbReference type="SUPFAM" id="SSF52402">
    <property type="entry name" value="Adenine nucleotide alpha hydrolases-like"/>
    <property type="match status" value="2"/>
</dbReference>
<dbReference type="Gene3D" id="3.40.50.620">
    <property type="entry name" value="HUPs"/>
    <property type="match status" value="2"/>
</dbReference>
<reference evidence="3 4" key="1">
    <citation type="submission" date="2020-06" db="EMBL/GenBank/DDBJ databases">
        <title>Anoxygenic phototrophic Chloroflexota member uses a Type I reaction center.</title>
        <authorList>
            <person name="Tsuji J.M."/>
            <person name="Shaw N.A."/>
            <person name="Nagashima S."/>
            <person name="Venkiteswaran J."/>
            <person name="Schiff S.L."/>
            <person name="Hanada S."/>
            <person name="Tank M."/>
            <person name="Neufeld J.D."/>
        </authorList>
    </citation>
    <scope>NUCLEOTIDE SEQUENCE [LARGE SCALE GENOMIC DNA]</scope>
    <source>
        <strain evidence="3">L227-S17</strain>
    </source>
</reference>
<feature type="domain" description="UspA" evidence="2">
    <location>
        <begin position="153"/>
        <end position="301"/>
    </location>
</feature>